<dbReference type="GO" id="GO:0009982">
    <property type="term" value="F:pseudouridine synthase activity"/>
    <property type="evidence" value="ECO:0007669"/>
    <property type="project" value="InterPro"/>
</dbReference>
<name>A0A913YLP8_EXADI</name>
<evidence type="ECO:0000256" key="3">
    <source>
        <dbReference type="ARBA" id="ARBA00023235"/>
    </source>
</evidence>
<dbReference type="SUPFAM" id="SSF55120">
    <property type="entry name" value="Pseudouridine synthase"/>
    <property type="match status" value="1"/>
</dbReference>
<dbReference type="GO" id="GO:0005634">
    <property type="term" value="C:nucleus"/>
    <property type="evidence" value="ECO:0007669"/>
    <property type="project" value="TreeGrafter"/>
</dbReference>
<comment type="similarity">
    <text evidence="1">Belongs to the pseudouridine synthase TruD family.</text>
</comment>
<protein>
    <recommendedName>
        <fullName evidence="5">TRUD domain-containing protein</fullName>
    </recommendedName>
</protein>
<dbReference type="InterPro" id="IPR011760">
    <property type="entry name" value="PsdUridine_synth_TruD_insert"/>
</dbReference>
<dbReference type="GeneID" id="114575203"/>
<dbReference type="GO" id="GO:0003723">
    <property type="term" value="F:RNA binding"/>
    <property type="evidence" value="ECO:0007669"/>
    <property type="project" value="InterPro"/>
</dbReference>
<evidence type="ECO:0000313" key="6">
    <source>
        <dbReference type="EnsemblMetazoa" id="XP_028515402.1"/>
    </source>
</evidence>
<dbReference type="OrthoDB" id="447290at2759"/>
<keyword evidence="3" id="KW-0413">Isomerase</keyword>
<accession>A0A913YLP8</accession>
<organism evidence="6 7">
    <name type="scientific">Exaiptasia diaphana</name>
    <name type="common">Tropical sea anemone</name>
    <name type="synonym">Aiptasia pulchella</name>
    <dbReference type="NCBI Taxonomy" id="2652724"/>
    <lineage>
        <taxon>Eukaryota</taxon>
        <taxon>Metazoa</taxon>
        <taxon>Cnidaria</taxon>
        <taxon>Anthozoa</taxon>
        <taxon>Hexacorallia</taxon>
        <taxon>Actiniaria</taxon>
        <taxon>Aiptasiidae</taxon>
        <taxon>Exaiptasia</taxon>
    </lineage>
</organism>
<dbReference type="Gene3D" id="3.30.2350.20">
    <property type="entry name" value="TruD, catalytic domain"/>
    <property type="match status" value="1"/>
</dbReference>
<feature type="domain" description="TRUD" evidence="5">
    <location>
        <begin position="1"/>
        <end position="86"/>
    </location>
</feature>
<dbReference type="GO" id="GO:0008033">
    <property type="term" value="P:tRNA processing"/>
    <property type="evidence" value="ECO:0007669"/>
    <property type="project" value="UniProtKB-KW"/>
</dbReference>
<dbReference type="InterPro" id="IPR001656">
    <property type="entry name" value="PsdUridine_synth_TruD"/>
</dbReference>
<proteinExistence type="inferred from homology"/>
<dbReference type="InterPro" id="IPR042214">
    <property type="entry name" value="TruD_catalytic"/>
</dbReference>
<keyword evidence="7" id="KW-1185">Reference proteome</keyword>
<reference evidence="6" key="1">
    <citation type="submission" date="2022-11" db="UniProtKB">
        <authorList>
            <consortium name="EnsemblMetazoa"/>
        </authorList>
    </citation>
    <scope>IDENTIFICATION</scope>
</reference>
<dbReference type="PANTHER" id="PTHR13326">
    <property type="entry name" value="TRNA PSEUDOURIDINE SYNTHASE D"/>
    <property type="match status" value="1"/>
</dbReference>
<sequence length="164" mass="18524">MRDKDALSAPRSVPVRMLTAEDVKSGGFTIHDIVMPLPGYDVTYPGYNSKQFYKELMDKDGIDIDNLRHRVKDYSLSGAYRKLVIKPAHTCWCYHRYNDVNEPLVLTDKDKLDGKTTLVVPPGEKYLALQIELTLPPSCYATMAIREVMKCETASSHQATLNKA</sequence>
<evidence type="ECO:0000259" key="5">
    <source>
        <dbReference type="PROSITE" id="PS50984"/>
    </source>
</evidence>
<dbReference type="InterPro" id="IPR020103">
    <property type="entry name" value="PsdUridine_synth_cat_dom_sf"/>
</dbReference>
<dbReference type="PANTHER" id="PTHR13326:SF31">
    <property type="entry name" value="PSEUDOURIDYLATE SYNTHASE 7 HOMOLOG"/>
    <property type="match status" value="1"/>
</dbReference>
<evidence type="ECO:0000313" key="7">
    <source>
        <dbReference type="Proteomes" id="UP000887567"/>
    </source>
</evidence>
<dbReference type="GO" id="GO:0001522">
    <property type="term" value="P:pseudouridine synthesis"/>
    <property type="evidence" value="ECO:0007669"/>
    <property type="project" value="InterPro"/>
</dbReference>
<dbReference type="EnsemblMetazoa" id="XM_028659601.1">
    <property type="protein sequence ID" value="XP_028515402.1"/>
    <property type="gene ID" value="LOC114575203"/>
</dbReference>
<dbReference type="KEGG" id="epa:114575203"/>
<comment type="catalytic activity">
    <reaction evidence="4">
        <text>a uridine in tRNA = a pseudouridine in tRNA</text>
        <dbReference type="Rhea" id="RHEA:54572"/>
        <dbReference type="Rhea" id="RHEA-COMP:13339"/>
        <dbReference type="Rhea" id="RHEA-COMP:13934"/>
        <dbReference type="ChEBI" id="CHEBI:65314"/>
        <dbReference type="ChEBI" id="CHEBI:65315"/>
    </reaction>
</comment>
<evidence type="ECO:0000256" key="1">
    <source>
        <dbReference type="ARBA" id="ARBA00007953"/>
    </source>
</evidence>
<dbReference type="PROSITE" id="PS50984">
    <property type="entry name" value="TRUD"/>
    <property type="match status" value="1"/>
</dbReference>
<dbReference type="AlphaFoldDB" id="A0A913YLP8"/>
<keyword evidence="2" id="KW-0819">tRNA processing</keyword>
<dbReference type="Proteomes" id="UP000887567">
    <property type="component" value="Unplaced"/>
</dbReference>
<evidence type="ECO:0000256" key="4">
    <source>
        <dbReference type="ARBA" id="ARBA00036943"/>
    </source>
</evidence>
<dbReference type="RefSeq" id="XP_028515402.1">
    <property type="nucleotide sequence ID" value="XM_028659601.1"/>
</dbReference>
<evidence type="ECO:0000256" key="2">
    <source>
        <dbReference type="ARBA" id="ARBA00022694"/>
    </source>
</evidence>